<sequence length="74" mass="8704">MGQSFYVKESEIHGRGCFTTQLLRPSTIFRVPYYEVREETWTSVITDSGIYELYSPFKFLNHSDDPNAEVYQID</sequence>
<protein>
    <recommendedName>
        <fullName evidence="1">SET domain-containing protein</fullName>
    </recommendedName>
</protein>
<dbReference type="EMBL" id="BARS01035383">
    <property type="protein sequence ID" value="GAG17911.1"/>
    <property type="molecule type" value="Genomic_DNA"/>
</dbReference>
<name>X0WYU1_9ZZZZ</name>
<gene>
    <name evidence="2" type="ORF">S01H1_54518</name>
</gene>
<dbReference type="AlphaFoldDB" id="X0WYU1"/>
<comment type="caution">
    <text evidence="2">The sequence shown here is derived from an EMBL/GenBank/DDBJ whole genome shotgun (WGS) entry which is preliminary data.</text>
</comment>
<feature type="non-terminal residue" evidence="2">
    <location>
        <position position="74"/>
    </location>
</feature>
<dbReference type="PROSITE" id="PS50280">
    <property type="entry name" value="SET"/>
    <property type="match status" value="1"/>
</dbReference>
<evidence type="ECO:0000259" key="1">
    <source>
        <dbReference type="PROSITE" id="PS50280"/>
    </source>
</evidence>
<accession>X0WYU1</accession>
<proteinExistence type="predicted"/>
<evidence type="ECO:0000313" key="2">
    <source>
        <dbReference type="EMBL" id="GAG17911.1"/>
    </source>
</evidence>
<dbReference type="InterPro" id="IPR001214">
    <property type="entry name" value="SET_dom"/>
</dbReference>
<dbReference type="Gene3D" id="2.170.270.10">
    <property type="entry name" value="SET domain"/>
    <property type="match status" value="1"/>
</dbReference>
<dbReference type="SUPFAM" id="SSF82199">
    <property type="entry name" value="SET domain"/>
    <property type="match status" value="1"/>
</dbReference>
<feature type="domain" description="SET" evidence="1">
    <location>
        <begin position="3"/>
        <end position="74"/>
    </location>
</feature>
<organism evidence="2">
    <name type="scientific">marine sediment metagenome</name>
    <dbReference type="NCBI Taxonomy" id="412755"/>
    <lineage>
        <taxon>unclassified sequences</taxon>
        <taxon>metagenomes</taxon>
        <taxon>ecological metagenomes</taxon>
    </lineage>
</organism>
<reference evidence="2" key="1">
    <citation type="journal article" date="2014" name="Front. Microbiol.">
        <title>High frequency of phylogenetically diverse reductive dehalogenase-homologous genes in deep subseafloor sedimentary metagenomes.</title>
        <authorList>
            <person name="Kawai M."/>
            <person name="Futagami T."/>
            <person name="Toyoda A."/>
            <person name="Takaki Y."/>
            <person name="Nishi S."/>
            <person name="Hori S."/>
            <person name="Arai W."/>
            <person name="Tsubouchi T."/>
            <person name="Morono Y."/>
            <person name="Uchiyama I."/>
            <person name="Ito T."/>
            <person name="Fujiyama A."/>
            <person name="Inagaki F."/>
            <person name="Takami H."/>
        </authorList>
    </citation>
    <scope>NUCLEOTIDE SEQUENCE</scope>
    <source>
        <strain evidence="2">Expedition CK06-06</strain>
    </source>
</reference>
<dbReference type="InterPro" id="IPR046341">
    <property type="entry name" value="SET_dom_sf"/>
</dbReference>